<comment type="caution">
    <text evidence="2">The sequence shown here is derived from an EMBL/GenBank/DDBJ whole genome shotgun (WGS) entry which is preliminary data.</text>
</comment>
<organism evidence="2 3">
    <name type="scientific">Lacticaseibacillus mingshuiensis</name>
    <dbReference type="NCBI Taxonomy" id="2799574"/>
    <lineage>
        <taxon>Bacteria</taxon>
        <taxon>Bacillati</taxon>
        <taxon>Bacillota</taxon>
        <taxon>Bacilli</taxon>
        <taxon>Lactobacillales</taxon>
        <taxon>Lactobacillaceae</taxon>
        <taxon>Lacticaseibacillus</taxon>
    </lineage>
</organism>
<feature type="transmembrane region" description="Helical" evidence="1">
    <location>
        <begin position="104"/>
        <end position="131"/>
    </location>
</feature>
<keyword evidence="1" id="KW-0472">Membrane</keyword>
<protein>
    <submittedName>
        <fullName evidence="2">YesL family protein</fullName>
    </submittedName>
</protein>
<accession>A0ABW4CEP5</accession>
<gene>
    <name evidence="2" type="ORF">ACFQ4P_03140</name>
</gene>
<keyword evidence="1" id="KW-0812">Transmembrane</keyword>
<reference evidence="3" key="1">
    <citation type="journal article" date="2019" name="Int. J. Syst. Evol. Microbiol.">
        <title>The Global Catalogue of Microorganisms (GCM) 10K type strain sequencing project: providing services to taxonomists for standard genome sequencing and annotation.</title>
        <authorList>
            <consortium name="The Broad Institute Genomics Platform"/>
            <consortium name="The Broad Institute Genome Sequencing Center for Infectious Disease"/>
            <person name="Wu L."/>
            <person name="Ma J."/>
        </authorList>
    </citation>
    <scope>NUCLEOTIDE SEQUENCE [LARGE SCALE GENOMIC DNA]</scope>
    <source>
        <strain evidence="3">CCM 8980</strain>
    </source>
</reference>
<dbReference type="Pfam" id="PF04854">
    <property type="entry name" value="DUF624"/>
    <property type="match status" value="1"/>
</dbReference>
<evidence type="ECO:0000313" key="3">
    <source>
        <dbReference type="Proteomes" id="UP001597196"/>
    </source>
</evidence>
<dbReference type="RefSeq" id="WP_203626183.1">
    <property type="nucleotide sequence ID" value="NZ_BOLQ01000002.1"/>
</dbReference>
<feature type="transmembrane region" description="Helical" evidence="1">
    <location>
        <begin position="152"/>
        <end position="171"/>
    </location>
</feature>
<dbReference type="Proteomes" id="UP001597196">
    <property type="component" value="Unassembled WGS sequence"/>
</dbReference>
<sequence length="219" mass="24311">MKHPVLAPTGRLTRFFEHIFLMIWLNVLILVASLPLVTLGPAMLAAIMTVESCLREPRTAITRTFRHHFRQNLGLGIGLEVVGVALLGDLLVSGITLLRLPQPWRVLLLGALGLPTLILVSLLIAAVVYHCRYTGGWRLILYHARLIFAHHWLACLTLVAVNAWPLGLIIAGGSAGLLSVVYLFTFIGFGLTAWLNGRLFWHIHTRLETPAAPYFSKEE</sequence>
<proteinExistence type="predicted"/>
<feature type="transmembrane region" description="Helical" evidence="1">
    <location>
        <begin position="73"/>
        <end position="98"/>
    </location>
</feature>
<evidence type="ECO:0000313" key="2">
    <source>
        <dbReference type="EMBL" id="MFD1429247.1"/>
    </source>
</evidence>
<name>A0ABW4CEP5_9LACO</name>
<keyword evidence="1" id="KW-1133">Transmembrane helix</keyword>
<feature type="transmembrane region" description="Helical" evidence="1">
    <location>
        <begin position="20"/>
        <end position="48"/>
    </location>
</feature>
<evidence type="ECO:0000256" key="1">
    <source>
        <dbReference type="SAM" id="Phobius"/>
    </source>
</evidence>
<dbReference type="InterPro" id="IPR006938">
    <property type="entry name" value="DUF624"/>
</dbReference>
<keyword evidence="3" id="KW-1185">Reference proteome</keyword>
<dbReference type="EMBL" id="JBHTOC010000003">
    <property type="protein sequence ID" value="MFD1429247.1"/>
    <property type="molecule type" value="Genomic_DNA"/>
</dbReference>
<feature type="transmembrane region" description="Helical" evidence="1">
    <location>
        <begin position="177"/>
        <end position="197"/>
    </location>
</feature>